<reference evidence="2" key="1">
    <citation type="submission" date="2016-09" db="EMBL/GenBank/DDBJ databases">
        <authorList>
            <person name="Gulvik C.A."/>
        </authorList>
    </citation>
    <scope>NUCLEOTIDE SEQUENCE [LARGE SCALE GENOMIC DNA]</scope>
    <source>
        <strain evidence="2">DSM 23328</strain>
    </source>
</reference>
<proteinExistence type="predicted"/>
<dbReference type="OrthoDB" id="797474at2"/>
<dbReference type="EMBL" id="MIJZ01000012">
    <property type="protein sequence ID" value="OEG12031.1"/>
    <property type="molecule type" value="Genomic_DNA"/>
</dbReference>
<evidence type="ECO:0000313" key="2">
    <source>
        <dbReference type="Proteomes" id="UP000094068"/>
    </source>
</evidence>
<keyword evidence="2" id="KW-1185">Reference proteome</keyword>
<protein>
    <submittedName>
        <fullName evidence="1">Uncharacterized protein</fullName>
    </submittedName>
</protein>
<gene>
    <name evidence="1" type="ORF">BCR21_07280</name>
</gene>
<sequence length="158" mass="18326">MKGLIIRELKTSYIANMAEIFNLLPQKELDKFWLISNYECNIYPFEQIPIDKDYVWMKGTELKELFNQEEIMFIWGVFTSFPNGTTLNDVLNVPLPTADGNESLWSPKVEIIHPLGDTEFISWDGTVLLVKAKDMNILDKFTEVYSSVSKDLEEYNSN</sequence>
<organism evidence="1 2">
    <name type="scientific">Enterococcus ureasiticus</name>
    <dbReference type="NCBI Taxonomy" id="903984"/>
    <lineage>
        <taxon>Bacteria</taxon>
        <taxon>Bacillati</taxon>
        <taxon>Bacillota</taxon>
        <taxon>Bacilli</taxon>
        <taxon>Lactobacillales</taxon>
        <taxon>Enterococcaceae</taxon>
        <taxon>Enterococcus</taxon>
    </lineage>
</organism>
<evidence type="ECO:0000313" key="1">
    <source>
        <dbReference type="EMBL" id="OEG12031.1"/>
    </source>
</evidence>
<dbReference type="AlphaFoldDB" id="A0A1E5GHD5"/>
<comment type="caution">
    <text evidence="1">The sequence shown here is derived from an EMBL/GenBank/DDBJ whole genome shotgun (WGS) entry which is preliminary data.</text>
</comment>
<name>A0A1E5GHD5_9ENTE</name>
<accession>A0A1E5GHD5</accession>
<dbReference type="Proteomes" id="UP000094068">
    <property type="component" value="Unassembled WGS sequence"/>
</dbReference>
<dbReference type="RefSeq" id="WP_069645884.1">
    <property type="nucleotide sequence ID" value="NZ_MIJZ01000012.1"/>
</dbReference>